<evidence type="ECO:0000256" key="12">
    <source>
        <dbReference type="ARBA" id="ARBA00078941"/>
    </source>
</evidence>
<evidence type="ECO:0000256" key="9">
    <source>
        <dbReference type="ARBA" id="ARBA00023132"/>
    </source>
</evidence>
<protein>
    <recommendedName>
        <fullName evidence="11">Nucleoporin NSP1</fullName>
    </recommendedName>
    <alternativeName>
        <fullName evidence="12">Nuclear pore protein NSP1</fullName>
    </alternativeName>
    <alternativeName>
        <fullName evidence="13">Nucleoskeletal-like protein</fullName>
    </alternativeName>
</protein>
<dbReference type="VEuPathDB" id="FungiDB:C5L36_0E01630"/>
<evidence type="ECO:0000256" key="11">
    <source>
        <dbReference type="ARBA" id="ARBA00068864"/>
    </source>
</evidence>
<dbReference type="AlphaFoldDB" id="A0A099P7N3"/>
<evidence type="ECO:0000256" key="8">
    <source>
        <dbReference type="ARBA" id="ARBA00023010"/>
    </source>
</evidence>
<dbReference type="GO" id="GO:0006405">
    <property type="term" value="P:RNA export from nucleus"/>
    <property type="evidence" value="ECO:0007669"/>
    <property type="project" value="TreeGrafter"/>
</dbReference>
<dbReference type="Pfam" id="PF05064">
    <property type="entry name" value="Nsp1_C"/>
    <property type="match status" value="1"/>
</dbReference>
<organism evidence="16 17">
    <name type="scientific">Pichia kudriavzevii</name>
    <name type="common">Yeast</name>
    <name type="synonym">Issatchenkia orientalis</name>
    <dbReference type="NCBI Taxonomy" id="4909"/>
    <lineage>
        <taxon>Eukaryota</taxon>
        <taxon>Fungi</taxon>
        <taxon>Dikarya</taxon>
        <taxon>Ascomycota</taxon>
        <taxon>Saccharomycotina</taxon>
        <taxon>Pichiomycetes</taxon>
        <taxon>Pichiales</taxon>
        <taxon>Pichiaceae</taxon>
        <taxon>Pichia</taxon>
    </lineage>
</organism>
<evidence type="ECO:0000313" key="17">
    <source>
        <dbReference type="Proteomes" id="UP000029867"/>
    </source>
</evidence>
<keyword evidence="7" id="KW-0653">Protein transport</keyword>
<dbReference type="InterPro" id="IPR026010">
    <property type="entry name" value="NSP1/NUP62"/>
</dbReference>
<dbReference type="GO" id="GO:0044613">
    <property type="term" value="C:nuclear pore central transport channel"/>
    <property type="evidence" value="ECO:0007669"/>
    <property type="project" value="TreeGrafter"/>
</dbReference>
<keyword evidence="10" id="KW-0539">Nucleus</keyword>
<keyword evidence="6" id="KW-0509">mRNA transport</keyword>
<evidence type="ECO:0000256" key="4">
    <source>
        <dbReference type="ARBA" id="ARBA00005911"/>
    </source>
</evidence>
<dbReference type="PANTHER" id="PTHR12084">
    <property type="entry name" value="NUCLEAR PORE GLYCOPROTEIN P62-RELATED"/>
    <property type="match status" value="1"/>
</dbReference>
<name>A0A099P7N3_PICKU</name>
<dbReference type="GO" id="GO:0017056">
    <property type="term" value="F:structural constituent of nuclear pore"/>
    <property type="evidence" value="ECO:0007669"/>
    <property type="project" value="InterPro"/>
</dbReference>
<sequence>MNKNMEDLITKWTNQLSLSSKTFESYSEKINEWDRTLVKSSDAVSKLYNDTIQCEQKQEKIDQTLAYIEKQQDELDRLLTSYEKQSDKLLASIEKSAAVPGNSLSNINNKETNDESREKAYKLAEMLESRLDSLGANFSSLVGEVNEVSDNFNKSLLSSEAPEDGEQTLNDILKLLNNHMESLNWISENEKNLKAKLEKLSLSK</sequence>
<dbReference type="Gene3D" id="1.20.5.170">
    <property type="match status" value="1"/>
</dbReference>
<accession>A0A099P7N3</accession>
<dbReference type="InterPro" id="IPR007758">
    <property type="entry name" value="Nucleoporin_NSP1_C"/>
</dbReference>
<evidence type="ECO:0000256" key="2">
    <source>
        <dbReference type="ARBA" id="ARBA00004567"/>
    </source>
</evidence>
<dbReference type="HOGENOM" id="CLU_025936_2_0_1"/>
<evidence type="ECO:0000256" key="6">
    <source>
        <dbReference type="ARBA" id="ARBA00022816"/>
    </source>
</evidence>
<evidence type="ECO:0000256" key="14">
    <source>
        <dbReference type="SAM" id="Coils"/>
    </source>
</evidence>
<dbReference type="GO" id="GO:0006606">
    <property type="term" value="P:protein import into nucleus"/>
    <property type="evidence" value="ECO:0007669"/>
    <property type="project" value="TreeGrafter"/>
</dbReference>
<feature type="domain" description="Nucleoporin NSP1-like C-terminal" evidence="15">
    <location>
        <begin position="2"/>
        <end position="96"/>
    </location>
</feature>
<gene>
    <name evidence="16" type="ORF">JL09_g843</name>
</gene>
<evidence type="ECO:0000313" key="16">
    <source>
        <dbReference type="EMBL" id="KGK40061.1"/>
    </source>
</evidence>
<feature type="coiled-coil region" evidence="14">
    <location>
        <begin position="54"/>
        <end position="88"/>
    </location>
</feature>
<evidence type="ECO:0000256" key="10">
    <source>
        <dbReference type="ARBA" id="ARBA00023242"/>
    </source>
</evidence>
<evidence type="ECO:0000259" key="15">
    <source>
        <dbReference type="Pfam" id="PF05064"/>
    </source>
</evidence>
<evidence type="ECO:0000256" key="13">
    <source>
        <dbReference type="ARBA" id="ARBA00081079"/>
    </source>
</evidence>
<proteinExistence type="inferred from homology"/>
<keyword evidence="14" id="KW-0175">Coiled coil</keyword>
<keyword evidence="8" id="KW-0811">Translocation</keyword>
<reference evidence="17" key="1">
    <citation type="journal article" date="2014" name="Microb. Cell Fact.">
        <title>Exploiting Issatchenkia orientalis SD108 for succinic acid production.</title>
        <authorList>
            <person name="Xiao H."/>
            <person name="Shao Z."/>
            <person name="Jiang Y."/>
            <person name="Dole S."/>
            <person name="Zhao H."/>
        </authorList>
    </citation>
    <scope>NUCLEOTIDE SEQUENCE [LARGE SCALE GENOMIC DNA]</scope>
    <source>
        <strain evidence="17">SD108</strain>
    </source>
</reference>
<dbReference type="FunFam" id="1.20.5.170:FF:000040">
    <property type="entry name" value="Nuclear pore glycoprotein p62"/>
    <property type="match status" value="1"/>
</dbReference>
<dbReference type="eggNOG" id="KOG2196">
    <property type="taxonomic scope" value="Eukaryota"/>
</dbReference>
<evidence type="ECO:0000256" key="1">
    <source>
        <dbReference type="ARBA" id="ARBA00004335"/>
    </source>
</evidence>
<dbReference type="GO" id="GO:0031965">
    <property type="term" value="C:nuclear membrane"/>
    <property type="evidence" value="ECO:0007669"/>
    <property type="project" value="UniProtKB-SubCell"/>
</dbReference>
<comment type="caution">
    <text evidence="16">The sequence shown here is derived from an EMBL/GenBank/DDBJ whole genome shotgun (WGS) entry which is preliminary data.</text>
</comment>
<evidence type="ECO:0000256" key="3">
    <source>
        <dbReference type="ARBA" id="ARBA00004620"/>
    </source>
</evidence>
<comment type="subcellular location">
    <subcellularLocation>
        <location evidence="1">Nucleus membrane</location>
        <topology evidence="1">Peripheral membrane protein</topology>
        <orientation evidence="1">Cytoplasmic side</orientation>
    </subcellularLocation>
    <subcellularLocation>
        <location evidence="3">Nucleus membrane</location>
        <topology evidence="3">Peripheral membrane protein</topology>
        <orientation evidence="3">Nucleoplasmic side</orientation>
    </subcellularLocation>
    <subcellularLocation>
        <location evidence="2">Nucleus</location>
        <location evidence="2">Nuclear pore complex</location>
    </subcellularLocation>
</comment>
<keyword evidence="5" id="KW-0813">Transport</keyword>
<evidence type="ECO:0000256" key="5">
    <source>
        <dbReference type="ARBA" id="ARBA00022448"/>
    </source>
</evidence>
<dbReference type="EMBL" id="JQFK01000004">
    <property type="protein sequence ID" value="KGK40061.1"/>
    <property type="molecule type" value="Genomic_DNA"/>
</dbReference>
<comment type="similarity">
    <text evidence="4">Belongs to the nucleoporin NSP1/NUP62 family.</text>
</comment>
<evidence type="ECO:0000256" key="7">
    <source>
        <dbReference type="ARBA" id="ARBA00022927"/>
    </source>
</evidence>
<dbReference type="GO" id="GO:0051028">
    <property type="term" value="P:mRNA transport"/>
    <property type="evidence" value="ECO:0007669"/>
    <property type="project" value="UniProtKB-KW"/>
</dbReference>
<dbReference type="Proteomes" id="UP000029867">
    <property type="component" value="Unassembled WGS sequence"/>
</dbReference>
<keyword evidence="9" id="KW-0906">Nuclear pore complex</keyword>
<dbReference type="PANTHER" id="PTHR12084:SF0">
    <property type="entry name" value="NUCLEAR PORE GLYCOPROTEIN P62"/>
    <property type="match status" value="1"/>
</dbReference>
<dbReference type="GO" id="GO:0005543">
    <property type="term" value="F:phospholipid binding"/>
    <property type="evidence" value="ECO:0007669"/>
    <property type="project" value="TreeGrafter"/>
</dbReference>